<dbReference type="GO" id="GO:0090110">
    <property type="term" value="P:COPII-coated vesicle cargo loading"/>
    <property type="evidence" value="ECO:0007669"/>
    <property type="project" value="TreeGrafter"/>
</dbReference>
<dbReference type="PANTHER" id="PTHR11141">
    <property type="entry name" value="PROTEIN TRANSPORT PROTEIN SEC23"/>
    <property type="match status" value="1"/>
</dbReference>
<dbReference type="InterPro" id="IPR037364">
    <property type="entry name" value="Sec23"/>
</dbReference>
<comment type="similarity">
    <text evidence="1">Belongs to the SEC23/SEC24 family. SEC23 subfamily.</text>
</comment>
<dbReference type="GO" id="GO:0005789">
    <property type="term" value="C:endoplasmic reticulum membrane"/>
    <property type="evidence" value="ECO:0007669"/>
    <property type="project" value="UniProtKB-SubCell"/>
</dbReference>
<dbReference type="GO" id="GO:0030127">
    <property type="term" value="C:COPII vesicle coat"/>
    <property type="evidence" value="ECO:0007669"/>
    <property type="project" value="InterPro"/>
</dbReference>
<accession>A0A8T0KDP2</accession>
<dbReference type="SUPFAM" id="SSF53300">
    <property type="entry name" value="vWA-like"/>
    <property type="match status" value="1"/>
</dbReference>
<keyword evidence="1" id="KW-0963">Cytoplasm</keyword>
<keyword evidence="1" id="KW-0256">Endoplasmic reticulum</keyword>
<dbReference type="PANTHER" id="PTHR11141:SF22">
    <property type="entry name" value="PROTEIN TRANSPORT PROTEIN SEC23 G"/>
    <property type="match status" value="1"/>
</dbReference>
<proteinExistence type="inferred from homology"/>
<dbReference type="GO" id="GO:0070971">
    <property type="term" value="C:endoplasmic reticulum exit site"/>
    <property type="evidence" value="ECO:0007669"/>
    <property type="project" value="TreeGrafter"/>
</dbReference>
<dbReference type="Proteomes" id="UP000743370">
    <property type="component" value="Unassembled WGS sequence"/>
</dbReference>
<dbReference type="Gene3D" id="3.40.50.410">
    <property type="entry name" value="von Willebrand factor, type A domain"/>
    <property type="match status" value="1"/>
</dbReference>
<keyword evidence="1" id="KW-0968">Cytoplasmic vesicle</keyword>
<dbReference type="InterPro" id="IPR036465">
    <property type="entry name" value="vWFA_dom_sf"/>
</dbReference>
<reference evidence="3 4" key="1">
    <citation type="submission" date="2020-05" db="EMBL/GenBank/DDBJ databases">
        <title>Vigna angularis (adzuki bean) Var. LongXiaoDou No. 4 denovo assembly.</title>
        <authorList>
            <person name="Xiang H."/>
        </authorList>
    </citation>
    <scope>NUCLEOTIDE SEQUENCE [LARGE SCALE GENOMIC DNA]</scope>
    <source>
        <tissue evidence="3">Leaf</tissue>
    </source>
</reference>
<feature type="domain" description="Sec23/Sec24 trunk" evidence="2">
    <location>
        <begin position="60"/>
        <end position="121"/>
    </location>
</feature>
<keyword evidence="1" id="KW-0862">Zinc</keyword>
<evidence type="ECO:0000313" key="4">
    <source>
        <dbReference type="Proteomes" id="UP000743370"/>
    </source>
</evidence>
<dbReference type="GO" id="GO:0005096">
    <property type="term" value="F:GTPase activator activity"/>
    <property type="evidence" value="ECO:0007669"/>
    <property type="project" value="TreeGrafter"/>
</dbReference>
<dbReference type="Pfam" id="PF04811">
    <property type="entry name" value="Sec23_trunk"/>
    <property type="match status" value="1"/>
</dbReference>
<keyword evidence="1" id="KW-0479">Metal-binding</keyword>
<keyword evidence="1" id="KW-0813">Transport</keyword>
<comment type="caution">
    <text evidence="3">The sequence shown here is derived from an EMBL/GenBank/DDBJ whole genome shotgun (WGS) entry which is preliminary data.</text>
</comment>
<evidence type="ECO:0000313" key="3">
    <source>
        <dbReference type="EMBL" id="KAG2397359.1"/>
    </source>
</evidence>
<gene>
    <name evidence="3" type="ORF">HKW66_Vig0144050</name>
</gene>
<comment type="subcellular location">
    <subcellularLocation>
        <location evidence="1">Cytoplasmic vesicle</location>
        <location evidence="1">COPII-coated vesicle membrane</location>
        <topology evidence="1">Peripheral membrane protein</topology>
        <orientation evidence="1">Cytoplasmic side</orientation>
    </subcellularLocation>
    <subcellularLocation>
        <location evidence="1">Endoplasmic reticulum membrane</location>
        <topology evidence="1">Peripheral membrane protein</topology>
        <orientation evidence="1">Cytoplasmic side</orientation>
    </subcellularLocation>
</comment>
<evidence type="ECO:0000259" key="2">
    <source>
        <dbReference type="Pfam" id="PF04811"/>
    </source>
</evidence>
<protein>
    <recommendedName>
        <fullName evidence="1">Protein transport protein SEC23</fullName>
    </recommendedName>
</protein>
<dbReference type="InterPro" id="IPR006896">
    <property type="entry name" value="Sec23/24_trunk_dom"/>
</dbReference>
<comment type="function">
    <text evidence="1">Component of the coat protein complex II (COPII) which promotes the formation of transport vesicles from the endoplasmic reticulum (ER). The coat has two main functions, the physical deformation of the endoplasmic reticulum membrane into vesicles and the selection of cargo molecules.</text>
</comment>
<evidence type="ECO:0000256" key="1">
    <source>
        <dbReference type="RuleBase" id="RU365030"/>
    </source>
</evidence>
<name>A0A8T0KDP2_PHAAN</name>
<dbReference type="AlphaFoldDB" id="A0A8T0KDP2"/>
<keyword evidence="1" id="KW-0931">ER-Golgi transport</keyword>
<keyword evidence="1" id="KW-0472">Membrane</keyword>
<dbReference type="EMBL" id="JABFOF010000005">
    <property type="protein sequence ID" value="KAG2397359.1"/>
    <property type="molecule type" value="Genomic_DNA"/>
</dbReference>
<dbReference type="GO" id="GO:0006886">
    <property type="term" value="P:intracellular protein transport"/>
    <property type="evidence" value="ECO:0007669"/>
    <property type="project" value="InterPro"/>
</dbReference>
<keyword evidence="1" id="KW-0653">Protein transport</keyword>
<dbReference type="GO" id="GO:0046872">
    <property type="term" value="F:metal ion binding"/>
    <property type="evidence" value="ECO:0007669"/>
    <property type="project" value="UniProtKB-KW"/>
</dbReference>
<organism evidence="3 4">
    <name type="scientific">Phaseolus angularis</name>
    <name type="common">Azuki bean</name>
    <name type="synonym">Vigna angularis</name>
    <dbReference type="NCBI Taxonomy" id="3914"/>
    <lineage>
        <taxon>Eukaryota</taxon>
        <taxon>Viridiplantae</taxon>
        <taxon>Streptophyta</taxon>
        <taxon>Embryophyta</taxon>
        <taxon>Tracheophyta</taxon>
        <taxon>Spermatophyta</taxon>
        <taxon>Magnoliopsida</taxon>
        <taxon>eudicotyledons</taxon>
        <taxon>Gunneridae</taxon>
        <taxon>Pentapetalae</taxon>
        <taxon>rosids</taxon>
        <taxon>fabids</taxon>
        <taxon>Fabales</taxon>
        <taxon>Fabaceae</taxon>
        <taxon>Papilionoideae</taxon>
        <taxon>50 kb inversion clade</taxon>
        <taxon>NPAAA clade</taxon>
        <taxon>indigoferoid/millettioid clade</taxon>
        <taxon>Phaseoleae</taxon>
        <taxon>Vigna</taxon>
    </lineage>
</organism>
<sequence>MVYLHHLASSPCSSLHLFHGSRYLSSNQIRQFLNIGRPHPLHHGHTPKQDFLLPFSEFRHHANSCSFYNQLSKRLSDASVILDLFACSLDQVGAAELRQPVEQSGGFMILSESFESDQFKKCLGHMFKSPMESKVRRATRA</sequence>